<dbReference type="AlphaFoldDB" id="A0AAW1HEG5"/>
<evidence type="ECO:0000313" key="2">
    <source>
        <dbReference type="EMBL" id="KAK9674485.1"/>
    </source>
</evidence>
<feature type="chain" id="PRO_5043968291" description="CLAVATA3/ESR (CLE)-related protein" evidence="1">
    <location>
        <begin position="23"/>
        <end position="75"/>
    </location>
</feature>
<gene>
    <name evidence="2" type="ORF">RND81_12G235700</name>
</gene>
<feature type="signal peptide" evidence="1">
    <location>
        <begin position="1"/>
        <end position="22"/>
    </location>
</feature>
<keyword evidence="3" id="KW-1185">Reference proteome</keyword>
<dbReference type="Proteomes" id="UP001443914">
    <property type="component" value="Unassembled WGS sequence"/>
</dbReference>
<dbReference type="EMBL" id="JBDFQZ010000012">
    <property type="protein sequence ID" value="KAK9674485.1"/>
    <property type="molecule type" value="Genomic_DNA"/>
</dbReference>
<keyword evidence="1" id="KW-0732">Signal</keyword>
<evidence type="ECO:0008006" key="4">
    <source>
        <dbReference type="Google" id="ProtNLM"/>
    </source>
</evidence>
<sequence length="75" mass="8347">MGVLKFWFCLVLLLVVVSSSDSRLLPPTLPVKGNDELIEQAKEIIRARMQRDGMSASLYAVSDRYSPGGPDPHHH</sequence>
<evidence type="ECO:0000313" key="3">
    <source>
        <dbReference type="Proteomes" id="UP001443914"/>
    </source>
</evidence>
<accession>A0AAW1HEG5</accession>
<comment type="caution">
    <text evidence="2">The sequence shown here is derived from an EMBL/GenBank/DDBJ whole genome shotgun (WGS) entry which is preliminary data.</text>
</comment>
<organism evidence="2 3">
    <name type="scientific">Saponaria officinalis</name>
    <name type="common">Common soapwort</name>
    <name type="synonym">Lychnis saponaria</name>
    <dbReference type="NCBI Taxonomy" id="3572"/>
    <lineage>
        <taxon>Eukaryota</taxon>
        <taxon>Viridiplantae</taxon>
        <taxon>Streptophyta</taxon>
        <taxon>Embryophyta</taxon>
        <taxon>Tracheophyta</taxon>
        <taxon>Spermatophyta</taxon>
        <taxon>Magnoliopsida</taxon>
        <taxon>eudicotyledons</taxon>
        <taxon>Gunneridae</taxon>
        <taxon>Pentapetalae</taxon>
        <taxon>Caryophyllales</taxon>
        <taxon>Caryophyllaceae</taxon>
        <taxon>Caryophylleae</taxon>
        <taxon>Saponaria</taxon>
    </lineage>
</organism>
<name>A0AAW1HEG5_SAPOF</name>
<protein>
    <recommendedName>
        <fullName evidence="4">CLAVATA3/ESR (CLE)-related protein</fullName>
    </recommendedName>
</protein>
<reference evidence="2" key="1">
    <citation type="submission" date="2024-03" db="EMBL/GenBank/DDBJ databases">
        <title>WGS assembly of Saponaria officinalis var. Norfolk2.</title>
        <authorList>
            <person name="Jenkins J."/>
            <person name="Shu S."/>
            <person name="Grimwood J."/>
            <person name="Barry K."/>
            <person name="Goodstein D."/>
            <person name="Schmutz J."/>
            <person name="Leebens-Mack J."/>
            <person name="Osbourn A."/>
        </authorList>
    </citation>
    <scope>NUCLEOTIDE SEQUENCE [LARGE SCALE GENOMIC DNA]</scope>
    <source>
        <strain evidence="2">JIC</strain>
    </source>
</reference>
<proteinExistence type="predicted"/>
<evidence type="ECO:0000256" key="1">
    <source>
        <dbReference type="SAM" id="SignalP"/>
    </source>
</evidence>